<dbReference type="EMBL" id="DSRU01000051">
    <property type="protein sequence ID" value="HFM97040.1"/>
    <property type="molecule type" value="Genomic_DNA"/>
</dbReference>
<dbReference type="AlphaFoldDB" id="A0A7C3PG18"/>
<name>A0A7C3PG18_9CYAN</name>
<organism evidence="1">
    <name type="scientific">Oscillatoriales cyanobacterium SpSt-418</name>
    <dbReference type="NCBI Taxonomy" id="2282169"/>
    <lineage>
        <taxon>Bacteria</taxon>
        <taxon>Bacillati</taxon>
        <taxon>Cyanobacteriota</taxon>
        <taxon>Cyanophyceae</taxon>
        <taxon>Oscillatoriophycideae</taxon>
        <taxon>Oscillatoriales</taxon>
    </lineage>
</organism>
<protein>
    <submittedName>
        <fullName evidence="1">DUF2555 domain-containing protein</fullName>
    </submittedName>
</protein>
<sequence>MGGRLMIVNLEREAISAITAEEVAAIARRLEFDEYTNAFECLQDWHLLRAIAHDRPDLIEPYLFLLDMEAYDES</sequence>
<dbReference type="InterPro" id="IPR019678">
    <property type="entry name" value="DUF2555"/>
</dbReference>
<gene>
    <name evidence="1" type="ORF">ENR64_04585</name>
</gene>
<accession>A0A7C3PG18</accession>
<evidence type="ECO:0000313" key="1">
    <source>
        <dbReference type="EMBL" id="HFM97040.1"/>
    </source>
</evidence>
<proteinExistence type="predicted"/>
<comment type="caution">
    <text evidence="1">The sequence shown here is derived from an EMBL/GenBank/DDBJ whole genome shotgun (WGS) entry which is preliminary data.</text>
</comment>
<reference evidence="1" key="1">
    <citation type="journal article" date="2020" name="mSystems">
        <title>Genome- and Community-Level Interaction Insights into Carbon Utilization and Element Cycling Functions of Hydrothermarchaeota in Hydrothermal Sediment.</title>
        <authorList>
            <person name="Zhou Z."/>
            <person name="Liu Y."/>
            <person name="Xu W."/>
            <person name="Pan J."/>
            <person name="Luo Z.H."/>
            <person name="Li M."/>
        </authorList>
    </citation>
    <scope>NUCLEOTIDE SEQUENCE [LARGE SCALE GENOMIC DNA]</scope>
    <source>
        <strain evidence="1">SpSt-418</strain>
    </source>
</reference>
<dbReference type="Pfam" id="PF10742">
    <property type="entry name" value="DUF2555"/>
    <property type="match status" value="1"/>
</dbReference>